<gene>
    <name evidence="2" type="ORF">KFNHKPCL_00018</name>
</gene>
<reference evidence="2" key="1">
    <citation type="submission" date="2020-06" db="EMBL/GenBank/DDBJ databases">
        <title>Unique genomic features of the anaerobic methanotrophic archaea.</title>
        <authorList>
            <person name="Chadwick G.L."/>
            <person name="Skennerton C.T."/>
            <person name="Laso-Perez R."/>
            <person name="Leu A.O."/>
            <person name="Speth D.R."/>
            <person name="Yu H."/>
            <person name="Morgan-Lang C."/>
            <person name="Hatzenpichler R."/>
            <person name="Goudeau D."/>
            <person name="Malmstrom R."/>
            <person name="Brazelton W.J."/>
            <person name="Woyke T."/>
            <person name="Hallam S.J."/>
            <person name="Tyson G.W."/>
            <person name="Wegener G."/>
            <person name="Boetius A."/>
            <person name="Orphan V."/>
        </authorList>
    </citation>
    <scope>NUCLEOTIDE SEQUENCE</scope>
</reference>
<keyword evidence="1" id="KW-1133">Transmembrane helix</keyword>
<name>A0A7G9ZBD6_9EURY</name>
<feature type="transmembrane region" description="Helical" evidence="1">
    <location>
        <begin position="12"/>
        <end position="39"/>
    </location>
</feature>
<dbReference type="EMBL" id="MT631692">
    <property type="protein sequence ID" value="QNO57570.1"/>
    <property type="molecule type" value="Genomic_DNA"/>
</dbReference>
<sequence length="42" mass="4673">MMTDKNDNWYDWGSAVGVGIGLAGIGIFLLCLSISFYYLRIV</sequence>
<dbReference type="AlphaFoldDB" id="A0A7G9ZBD6"/>
<keyword evidence="1" id="KW-0812">Transmembrane</keyword>
<protein>
    <submittedName>
        <fullName evidence="2">Uncharacterized protein</fullName>
    </submittedName>
</protein>
<organism evidence="2">
    <name type="scientific">Candidatus Methanophaga sp. ANME-1 ERB7</name>
    <dbReference type="NCBI Taxonomy" id="2759913"/>
    <lineage>
        <taxon>Archaea</taxon>
        <taxon>Methanobacteriati</taxon>
        <taxon>Methanobacteriota</taxon>
        <taxon>Stenosarchaea group</taxon>
        <taxon>Methanomicrobia</taxon>
        <taxon>Candidatus Methanophagales</taxon>
        <taxon>Candidatus Methanophagaceae</taxon>
        <taxon>Candidatus Methanophaga</taxon>
    </lineage>
</organism>
<evidence type="ECO:0000313" key="2">
    <source>
        <dbReference type="EMBL" id="QNO57570.1"/>
    </source>
</evidence>
<proteinExistence type="predicted"/>
<keyword evidence="1" id="KW-0472">Membrane</keyword>
<evidence type="ECO:0000256" key="1">
    <source>
        <dbReference type="SAM" id="Phobius"/>
    </source>
</evidence>
<accession>A0A7G9ZBD6</accession>